<reference evidence="3 4" key="1">
    <citation type="submission" date="2018-08" db="EMBL/GenBank/DDBJ databases">
        <title>Sequencing the genomes of 1000 actinobacteria strains.</title>
        <authorList>
            <person name="Klenk H.-P."/>
        </authorList>
    </citation>
    <scope>NUCLEOTIDE SEQUENCE [LARGE SCALE GENOMIC DNA]</scope>
    <source>
        <strain evidence="3 4">DSM 22891</strain>
    </source>
</reference>
<gene>
    <name evidence="3" type="ORF">DFJ64_3110</name>
</gene>
<keyword evidence="2" id="KW-1133">Transmembrane helix</keyword>
<dbReference type="RefSeq" id="WP_245941161.1">
    <property type="nucleotide sequence ID" value="NZ_QTUC01000001.1"/>
</dbReference>
<dbReference type="Pfam" id="PF12277">
    <property type="entry name" value="DUF3618"/>
    <property type="match status" value="1"/>
</dbReference>
<dbReference type="Proteomes" id="UP000256485">
    <property type="component" value="Unassembled WGS sequence"/>
</dbReference>
<evidence type="ECO:0000256" key="1">
    <source>
        <dbReference type="SAM" id="MobiDB-lite"/>
    </source>
</evidence>
<dbReference type="EMBL" id="QTUC01000001">
    <property type="protein sequence ID" value="REF37663.1"/>
    <property type="molecule type" value="Genomic_DNA"/>
</dbReference>
<organism evidence="3 4">
    <name type="scientific">Thermasporomyces composti</name>
    <dbReference type="NCBI Taxonomy" id="696763"/>
    <lineage>
        <taxon>Bacteria</taxon>
        <taxon>Bacillati</taxon>
        <taxon>Actinomycetota</taxon>
        <taxon>Actinomycetes</taxon>
        <taxon>Propionibacteriales</taxon>
        <taxon>Nocardioidaceae</taxon>
        <taxon>Thermasporomyces</taxon>
    </lineage>
</organism>
<name>A0A3D9VAD0_THECX</name>
<evidence type="ECO:0000313" key="3">
    <source>
        <dbReference type="EMBL" id="REF37663.1"/>
    </source>
</evidence>
<comment type="caution">
    <text evidence="3">The sequence shown here is derived from an EMBL/GenBank/DDBJ whole genome shotgun (WGS) entry which is preliminary data.</text>
</comment>
<proteinExistence type="predicted"/>
<protein>
    <submittedName>
        <fullName evidence="3">Uncharacterized protein DUF3618</fullName>
    </submittedName>
</protein>
<dbReference type="AlphaFoldDB" id="A0A3D9VAD0"/>
<keyword evidence="2" id="KW-0472">Membrane</keyword>
<accession>A0A3D9VAD0</accession>
<dbReference type="InterPro" id="IPR022062">
    <property type="entry name" value="DUF3618"/>
</dbReference>
<feature type="transmembrane region" description="Helical" evidence="2">
    <location>
        <begin position="73"/>
        <end position="92"/>
    </location>
</feature>
<sequence>MGDTTRRAIPEQKRPSEDNRTPQEIEADLAETRERLAATVDALVQRVQPRELASRGAQRAKLTVMTRDGQLRTTRVVVAVAVAVAVVGVIVLRKRRGRS</sequence>
<evidence type="ECO:0000256" key="2">
    <source>
        <dbReference type="SAM" id="Phobius"/>
    </source>
</evidence>
<feature type="region of interest" description="Disordered" evidence="1">
    <location>
        <begin position="1"/>
        <end position="23"/>
    </location>
</feature>
<keyword evidence="2" id="KW-0812">Transmembrane</keyword>
<keyword evidence="4" id="KW-1185">Reference proteome</keyword>
<evidence type="ECO:0000313" key="4">
    <source>
        <dbReference type="Proteomes" id="UP000256485"/>
    </source>
</evidence>